<comment type="caution">
    <text evidence="1">The sequence shown here is derived from an EMBL/GenBank/DDBJ whole genome shotgun (WGS) entry which is preliminary data.</text>
</comment>
<name>A3IY37_9CHRO</name>
<dbReference type="AlphaFoldDB" id="A3IY37"/>
<gene>
    <name evidence="1" type="ORF">CY0110_31450</name>
</gene>
<protein>
    <recommendedName>
        <fullName evidence="3">DNA polymerase III subunit epsilon</fullName>
    </recommendedName>
</protein>
<evidence type="ECO:0000313" key="1">
    <source>
        <dbReference type="EMBL" id="EAZ88613.1"/>
    </source>
</evidence>
<dbReference type="EMBL" id="AAXW01000074">
    <property type="protein sequence ID" value="EAZ88613.1"/>
    <property type="molecule type" value="Genomic_DNA"/>
</dbReference>
<keyword evidence="2" id="KW-1185">Reference proteome</keyword>
<dbReference type="Proteomes" id="UP000003781">
    <property type="component" value="Unassembled WGS sequence"/>
</dbReference>
<organism evidence="1 2">
    <name type="scientific">Crocosphaera chwakensis CCY0110</name>
    <dbReference type="NCBI Taxonomy" id="391612"/>
    <lineage>
        <taxon>Bacteria</taxon>
        <taxon>Bacillati</taxon>
        <taxon>Cyanobacteriota</taxon>
        <taxon>Cyanophyceae</taxon>
        <taxon>Oscillatoriophycideae</taxon>
        <taxon>Chroococcales</taxon>
        <taxon>Aphanothecaceae</taxon>
        <taxon>Crocosphaera</taxon>
        <taxon>Crocosphaera chwakensis</taxon>
    </lineage>
</organism>
<evidence type="ECO:0000313" key="2">
    <source>
        <dbReference type="Proteomes" id="UP000003781"/>
    </source>
</evidence>
<proteinExistence type="predicted"/>
<accession>A3IY37</accession>
<sequence length="29" mass="3177">MIQVKNCLIIDTETNGDTENQTILEVGAI</sequence>
<reference evidence="1 2" key="1">
    <citation type="submission" date="2007-03" db="EMBL/GenBank/DDBJ databases">
        <authorList>
            <person name="Stal L."/>
            <person name="Ferriera S."/>
            <person name="Johnson J."/>
            <person name="Kravitz S."/>
            <person name="Beeson K."/>
            <person name="Sutton G."/>
            <person name="Rogers Y.-H."/>
            <person name="Friedman R."/>
            <person name="Frazier M."/>
            <person name="Venter J.C."/>
        </authorList>
    </citation>
    <scope>NUCLEOTIDE SEQUENCE [LARGE SCALE GENOMIC DNA]</scope>
    <source>
        <strain evidence="1 2">CCY0110</strain>
    </source>
</reference>
<evidence type="ECO:0008006" key="3">
    <source>
        <dbReference type="Google" id="ProtNLM"/>
    </source>
</evidence>